<protein>
    <submittedName>
        <fullName evidence="1">Uncharacterized protein</fullName>
    </submittedName>
</protein>
<organism evidence="1 2">
    <name type="scientific">Oryza sativa subsp. japonica</name>
    <name type="common">Rice</name>
    <dbReference type="NCBI Taxonomy" id="39947"/>
    <lineage>
        <taxon>Eukaryota</taxon>
        <taxon>Viridiplantae</taxon>
        <taxon>Streptophyta</taxon>
        <taxon>Embryophyta</taxon>
        <taxon>Tracheophyta</taxon>
        <taxon>Spermatophyta</taxon>
        <taxon>Magnoliopsida</taxon>
        <taxon>Liliopsida</taxon>
        <taxon>Poales</taxon>
        <taxon>Poaceae</taxon>
        <taxon>BOP clade</taxon>
        <taxon>Oryzoideae</taxon>
        <taxon>Oryzeae</taxon>
        <taxon>Oryzinae</taxon>
        <taxon>Oryza</taxon>
        <taxon>Oryza sativa</taxon>
    </lineage>
</organism>
<proteinExistence type="predicted"/>
<dbReference type="Proteomes" id="UP000000763">
    <property type="component" value="Chromosome 3"/>
</dbReference>
<accession>Q94HF7</accession>
<evidence type="ECO:0000313" key="1">
    <source>
        <dbReference type="EMBL" id="AAK92631.1"/>
    </source>
</evidence>
<dbReference type="EMBL" id="AC079633">
    <property type="protein sequence ID" value="AAK92631.1"/>
    <property type="molecule type" value="Genomic_DNA"/>
</dbReference>
<gene>
    <name evidence="1" type="primary">OSJNBa0032G08.11</name>
</gene>
<evidence type="ECO:0000313" key="2">
    <source>
        <dbReference type="Proteomes" id="UP000000763"/>
    </source>
</evidence>
<sequence length="101" mass="11631">MAMDRDANCAVQRTTELELDRKAARLEGIPRKLTIYELFVTPILSFSNRPIVEEMPCVAAWSLHRTAGEMCRFINWPLRPHARCNANAQKVGERDTFLHFS</sequence>
<reference evidence="2" key="1">
    <citation type="journal article" date="2005" name="Nature">
        <title>The map-based sequence of the rice genome.</title>
        <authorList>
            <consortium name="International rice genome sequencing project (IRGSP)"/>
            <person name="Matsumoto T."/>
            <person name="Wu J."/>
            <person name="Kanamori H."/>
            <person name="Katayose Y."/>
            <person name="Fujisawa M."/>
            <person name="Namiki N."/>
            <person name="Mizuno H."/>
            <person name="Yamamoto K."/>
            <person name="Antonio B.A."/>
            <person name="Baba T."/>
            <person name="Sakata K."/>
            <person name="Nagamura Y."/>
            <person name="Aoki H."/>
            <person name="Arikawa K."/>
            <person name="Arita K."/>
            <person name="Bito T."/>
            <person name="Chiden Y."/>
            <person name="Fujitsuka N."/>
            <person name="Fukunaka R."/>
            <person name="Hamada M."/>
            <person name="Harada C."/>
            <person name="Hayashi A."/>
            <person name="Hijishita S."/>
            <person name="Honda M."/>
            <person name="Hosokawa S."/>
            <person name="Ichikawa Y."/>
            <person name="Idonuma A."/>
            <person name="Iijima M."/>
            <person name="Ikeda M."/>
            <person name="Ikeno M."/>
            <person name="Ito K."/>
            <person name="Ito S."/>
            <person name="Ito T."/>
            <person name="Ito Y."/>
            <person name="Ito Y."/>
            <person name="Iwabuchi A."/>
            <person name="Kamiya K."/>
            <person name="Karasawa W."/>
            <person name="Kurita K."/>
            <person name="Katagiri S."/>
            <person name="Kikuta A."/>
            <person name="Kobayashi H."/>
            <person name="Kobayashi N."/>
            <person name="Machita K."/>
            <person name="Maehara T."/>
            <person name="Masukawa M."/>
            <person name="Mizubayashi T."/>
            <person name="Mukai Y."/>
            <person name="Nagasaki H."/>
            <person name="Nagata Y."/>
            <person name="Naito S."/>
            <person name="Nakashima M."/>
            <person name="Nakama Y."/>
            <person name="Nakamichi Y."/>
            <person name="Nakamura M."/>
            <person name="Meguro A."/>
            <person name="Negishi M."/>
            <person name="Ohta I."/>
            <person name="Ohta T."/>
            <person name="Okamoto M."/>
            <person name="Ono N."/>
            <person name="Saji S."/>
            <person name="Sakaguchi M."/>
            <person name="Sakai K."/>
            <person name="Shibata M."/>
            <person name="Shimokawa T."/>
            <person name="Song J."/>
            <person name="Takazaki Y."/>
            <person name="Terasawa K."/>
            <person name="Tsugane M."/>
            <person name="Tsuji K."/>
            <person name="Ueda S."/>
            <person name="Waki K."/>
            <person name="Yamagata H."/>
            <person name="Yamamoto M."/>
            <person name="Yamamoto S."/>
            <person name="Yamane H."/>
            <person name="Yoshiki S."/>
            <person name="Yoshihara R."/>
            <person name="Yukawa K."/>
            <person name="Zhong H."/>
            <person name="Yano M."/>
            <person name="Yuan Q."/>
            <person name="Ouyang S."/>
            <person name="Liu J."/>
            <person name="Jones K.M."/>
            <person name="Gansberger K."/>
            <person name="Moffat K."/>
            <person name="Hill J."/>
            <person name="Bera J."/>
            <person name="Fadrosh D."/>
            <person name="Jin S."/>
            <person name="Johri S."/>
            <person name="Kim M."/>
            <person name="Overton L."/>
            <person name="Reardon M."/>
            <person name="Tsitrin T."/>
            <person name="Vuong H."/>
            <person name="Weaver B."/>
            <person name="Ciecko A."/>
            <person name="Tallon L."/>
            <person name="Jackson J."/>
            <person name="Pai G."/>
            <person name="Aken S.V."/>
            <person name="Utterback T."/>
            <person name="Reidmuller S."/>
            <person name="Feldblyum T."/>
            <person name="Hsiao J."/>
            <person name="Zismann V."/>
            <person name="Iobst S."/>
            <person name="de Vazeille A.R."/>
            <person name="Buell C.R."/>
            <person name="Ying K."/>
            <person name="Li Y."/>
            <person name="Lu T."/>
            <person name="Huang Y."/>
            <person name="Zhao Q."/>
            <person name="Feng Q."/>
            <person name="Zhang L."/>
            <person name="Zhu J."/>
            <person name="Weng Q."/>
            <person name="Mu J."/>
            <person name="Lu Y."/>
            <person name="Fan D."/>
            <person name="Liu Y."/>
            <person name="Guan J."/>
            <person name="Zhang Y."/>
            <person name="Yu S."/>
            <person name="Liu X."/>
            <person name="Zhang Y."/>
            <person name="Hong G."/>
            <person name="Han B."/>
            <person name="Choisne N."/>
            <person name="Demange N."/>
            <person name="Orjeda G."/>
            <person name="Samain S."/>
            <person name="Cattolico L."/>
            <person name="Pelletier E."/>
            <person name="Couloux A."/>
            <person name="Segurens B."/>
            <person name="Wincker P."/>
            <person name="D'Hont A."/>
            <person name="Scarpelli C."/>
            <person name="Weissenbach J."/>
            <person name="Salanoubat M."/>
            <person name="Quetier F."/>
            <person name="Yu Y."/>
            <person name="Kim H.R."/>
            <person name="Rambo T."/>
            <person name="Currie J."/>
            <person name="Collura K."/>
            <person name="Luo M."/>
            <person name="Yang T."/>
            <person name="Ammiraju J.S.S."/>
            <person name="Engler F."/>
            <person name="Soderlund C."/>
            <person name="Wing R.A."/>
            <person name="Palmer L.E."/>
            <person name="de la Bastide M."/>
            <person name="Spiegel L."/>
            <person name="Nascimento L."/>
            <person name="Zutavern T."/>
            <person name="O'Shaughnessy A."/>
            <person name="Dike S."/>
            <person name="Dedhia N."/>
            <person name="Preston R."/>
            <person name="Balija V."/>
            <person name="McCombie W.R."/>
            <person name="Chow T."/>
            <person name="Chen H."/>
            <person name="Chung M."/>
            <person name="Chen C."/>
            <person name="Shaw J."/>
            <person name="Wu H."/>
            <person name="Hsiao K."/>
            <person name="Chao Y."/>
            <person name="Chu M."/>
            <person name="Cheng C."/>
            <person name="Hour A."/>
            <person name="Lee P."/>
            <person name="Lin S."/>
            <person name="Lin Y."/>
            <person name="Liou J."/>
            <person name="Liu S."/>
            <person name="Hsing Y."/>
            <person name="Raghuvanshi S."/>
            <person name="Mohanty A."/>
            <person name="Bharti A.K."/>
            <person name="Gaur A."/>
            <person name="Gupta V."/>
            <person name="Kumar D."/>
            <person name="Ravi V."/>
            <person name="Vij S."/>
            <person name="Kapur A."/>
            <person name="Khurana P."/>
            <person name="Khurana P."/>
            <person name="Khurana J.P."/>
            <person name="Tyagi A.K."/>
            <person name="Gaikwad K."/>
            <person name="Singh A."/>
            <person name="Dalal V."/>
            <person name="Srivastava S."/>
            <person name="Dixit A."/>
            <person name="Pal A.K."/>
            <person name="Ghazi I.A."/>
            <person name="Yadav M."/>
            <person name="Pandit A."/>
            <person name="Bhargava A."/>
            <person name="Sureshbabu K."/>
            <person name="Batra K."/>
            <person name="Sharma T.R."/>
            <person name="Mohapatra T."/>
            <person name="Singh N.K."/>
            <person name="Messing J."/>
            <person name="Nelson A.B."/>
            <person name="Fuks G."/>
            <person name="Kavchok S."/>
            <person name="Keizer G."/>
            <person name="Linton E."/>
            <person name="Llaca V."/>
            <person name="Song R."/>
            <person name="Tanyolac B."/>
            <person name="Young S."/>
            <person name="Ho-Il K."/>
            <person name="Hahn J.H."/>
            <person name="Sangsakoo G."/>
            <person name="Vanavichit A."/>
            <person name="de Mattos Luiz.A.T."/>
            <person name="Zimmer P.D."/>
            <person name="Malone G."/>
            <person name="Dellagostin O."/>
            <person name="de Oliveira A.C."/>
            <person name="Bevan M."/>
            <person name="Bancroft I."/>
            <person name="Minx P."/>
            <person name="Cordum H."/>
            <person name="Wilson R."/>
            <person name="Cheng Z."/>
            <person name="Jin W."/>
            <person name="Jiang J."/>
            <person name="Leong S.A."/>
            <person name="Iwama H."/>
            <person name="Gojobori T."/>
            <person name="Itoh T."/>
            <person name="Niimura Y."/>
            <person name="Fujii Y."/>
            <person name="Habara T."/>
            <person name="Sakai H."/>
            <person name="Sato Y."/>
            <person name="Wilson G."/>
            <person name="Kumar K."/>
            <person name="McCouch S."/>
            <person name="Juretic N."/>
            <person name="Hoen D."/>
            <person name="Wright S."/>
            <person name="Bruskiewich R."/>
            <person name="Bureau T."/>
            <person name="Miyao A."/>
            <person name="Hirochika H."/>
            <person name="Nishikawa T."/>
            <person name="Kadowaki K."/>
            <person name="Sugiura M."/>
            <person name="Burr B."/>
            <person name="Sasaki T."/>
        </authorList>
    </citation>
    <scope>NUCLEOTIDE SEQUENCE [LARGE SCALE GENOMIC DNA]</scope>
    <source>
        <strain evidence="2">cv. Nipponbare</strain>
    </source>
</reference>
<name>Q94HF7_ORYSJ</name>
<dbReference type="AlphaFoldDB" id="Q94HF7"/>
<reference evidence="2" key="2">
    <citation type="journal article" date="2008" name="Nucleic Acids Res.">
        <title>The rice annotation project database (RAP-DB): 2008 update.</title>
        <authorList>
            <consortium name="The rice annotation project (RAP)"/>
        </authorList>
    </citation>
    <scope>GENOME REANNOTATION</scope>
    <source>
        <strain evidence="2">cv. Nipponbare</strain>
    </source>
</reference>